<dbReference type="EMBL" id="REGN01002541">
    <property type="protein sequence ID" value="RNA27454.1"/>
    <property type="molecule type" value="Genomic_DNA"/>
</dbReference>
<dbReference type="Proteomes" id="UP000276133">
    <property type="component" value="Unassembled WGS sequence"/>
</dbReference>
<comment type="caution">
    <text evidence="1">The sequence shown here is derived from an EMBL/GenBank/DDBJ whole genome shotgun (WGS) entry which is preliminary data.</text>
</comment>
<evidence type="ECO:0000313" key="2">
    <source>
        <dbReference type="Proteomes" id="UP000276133"/>
    </source>
</evidence>
<dbReference type="AlphaFoldDB" id="A0A3M7RV46"/>
<protein>
    <submittedName>
        <fullName evidence="1">Uncharacterized protein</fullName>
    </submittedName>
</protein>
<name>A0A3M7RV46_BRAPC</name>
<sequence length="79" mass="9912">MMCQIFLRYFQTVTDRPIPQNDKLYYIFYHFIRYEYLFLPVLKLILTLIQTGVSKMFLNSIWLIEHNDKMIQFLFFWLF</sequence>
<organism evidence="1 2">
    <name type="scientific">Brachionus plicatilis</name>
    <name type="common">Marine rotifer</name>
    <name type="synonym">Brachionus muelleri</name>
    <dbReference type="NCBI Taxonomy" id="10195"/>
    <lineage>
        <taxon>Eukaryota</taxon>
        <taxon>Metazoa</taxon>
        <taxon>Spiralia</taxon>
        <taxon>Gnathifera</taxon>
        <taxon>Rotifera</taxon>
        <taxon>Eurotatoria</taxon>
        <taxon>Monogononta</taxon>
        <taxon>Pseudotrocha</taxon>
        <taxon>Ploima</taxon>
        <taxon>Brachionidae</taxon>
        <taxon>Brachionus</taxon>
    </lineage>
</organism>
<proteinExistence type="predicted"/>
<gene>
    <name evidence="1" type="ORF">BpHYR1_010863</name>
</gene>
<accession>A0A3M7RV46</accession>
<evidence type="ECO:0000313" key="1">
    <source>
        <dbReference type="EMBL" id="RNA27454.1"/>
    </source>
</evidence>
<reference evidence="1 2" key="1">
    <citation type="journal article" date="2018" name="Sci. Rep.">
        <title>Genomic signatures of local adaptation to the degree of environmental predictability in rotifers.</title>
        <authorList>
            <person name="Franch-Gras L."/>
            <person name="Hahn C."/>
            <person name="Garcia-Roger E.M."/>
            <person name="Carmona M.J."/>
            <person name="Serra M."/>
            <person name="Gomez A."/>
        </authorList>
    </citation>
    <scope>NUCLEOTIDE SEQUENCE [LARGE SCALE GENOMIC DNA]</scope>
    <source>
        <strain evidence="1">HYR1</strain>
    </source>
</reference>
<keyword evidence="2" id="KW-1185">Reference proteome</keyword>